<evidence type="ECO:0000259" key="1">
    <source>
        <dbReference type="Pfam" id="PF21530"/>
    </source>
</evidence>
<keyword evidence="3" id="KW-1185">Reference proteome</keyword>
<evidence type="ECO:0000313" key="2">
    <source>
        <dbReference type="EMBL" id="KAE9395909.1"/>
    </source>
</evidence>
<accession>A0A6A4HC57</accession>
<gene>
    <name evidence="2" type="ORF">BT96DRAFT_133493</name>
</gene>
<protein>
    <recommendedName>
        <fullName evidence="1">DNA helicase Pif1-like 2B domain-containing protein</fullName>
    </recommendedName>
</protein>
<dbReference type="InterPro" id="IPR049163">
    <property type="entry name" value="Pif1-like_2B_dom"/>
</dbReference>
<dbReference type="Proteomes" id="UP000799118">
    <property type="component" value="Unassembled WGS sequence"/>
</dbReference>
<organism evidence="2 3">
    <name type="scientific">Gymnopus androsaceus JB14</name>
    <dbReference type="NCBI Taxonomy" id="1447944"/>
    <lineage>
        <taxon>Eukaryota</taxon>
        <taxon>Fungi</taxon>
        <taxon>Dikarya</taxon>
        <taxon>Basidiomycota</taxon>
        <taxon>Agaricomycotina</taxon>
        <taxon>Agaricomycetes</taxon>
        <taxon>Agaricomycetidae</taxon>
        <taxon>Agaricales</taxon>
        <taxon>Marasmiineae</taxon>
        <taxon>Omphalotaceae</taxon>
        <taxon>Gymnopus</taxon>
    </lineage>
</organism>
<dbReference type="AlphaFoldDB" id="A0A6A4HC57"/>
<dbReference type="Pfam" id="PF21530">
    <property type="entry name" value="Pif1_2B_dom"/>
    <property type="match status" value="1"/>
</dbReference>
<proteinExistence type="predicted"/>
<sequence length="149" mass="16100">MRVGNLSDDHIKSLAALSRPLTYADGIEPTSLFPTRMEAQACNSEKLNALSGQGFTYNSMDASGIDVYGSPVSKQVAERILDDEIALSRVTFKVGAQVMLIQNIVQGCLVNGSCGKVIDFMTTHDAIQKQIQIAEMKKTGQTECLGTNQ</sequence>
<evidence type="ECO:0000313" key="3">
    <source>
        <dbReference type="Proteomes" id="UP000799118"/>
    </source>
</evidence>
<name>A0A6A4HC57_9AGAR</name>
<reference evidence="2" key="1">
    <citation type="journal article" date="2019" name="Environ. Microbiol.">
        <title>Fungal ecological strategies reflected in gene transcription - a case study of two litter decomposers.</title>
        <authorList>
            <person name="Barbi F."/>
            <person name="Kohler A."/>
            <person name="Barry K."/>
            <person name="Baskaran P."/>
            <person name="Daum C."/>
            <person name="Fauchery L."/>
            <person name="Ihrmark K."/>
            <person name="Kuo A."/>
            <person name="LaButti K."/>
            <person name="Lipzen A."/>
            <person name="Morin E."/>
            <person name="Grigoriev I.V."/>
            <person name="Henrissat B."/>
            <person name="Lindahl B."/>
            <person name="Martin F."/>
        </authorList>
    </citation>
    <scope>NUCLEOTIDE SEQUENCE</scope>
    <source>
        <strain evidence="2">JB14</strain>
    </source>
</reference>
<feature type="domain" description="DNA helicase Pif1-like 2B" evidence="1">
    <location>
        <begin position="89"/>
        <end position="120"/>
    </location>
</feature>
<dbReference type="OrthoDB" id="432234at2759"/>
<dbReference type="EMBL" id="ML769522">
    <property type="protein sequence ID" value="KAE9395909.1"/>
    <property type="molecule type" value="Genomic_DNA"/>
</dbReference>